<dbReference type="OrthoDB" id="9800864at2"/>
<dbReference type="SUPFAM" id="SSF48256">
    <property type="entry name" value="Citrate synthase"/>
    <property type="match status" value="1"/>
</dbReference>
<dbReference type="Pfam" id="PF00285">
    <property type="entry name" value="Citrate_synt"/>
    <property type="match status" value="1"/>
</dbReference>
<dbReference type="InterPro" id="IPR019810">
    <property type="entry name" value="Citrate_synthase_AS"/>
</dbReference>
<dbReference type="PANTHER" id="PTHR42871:SF1">
    <property type="entry name" value="CITRATE SYNTHASE"/>
    <property type="match status" value="1"/>
</dbReference>
<feature type="active site" evidence="8">
    <location>
        <position position="366"/>
    </location>
</feature>
<dbReference type="InterPro" id="IPR016142">
    <property type="entry name" value="Citrate_synth-like_lrg_a-sub"/>
</dbReference>
<dbReference type="CDD" id="cd06114">
    <property type="entry name" value="EcCS_like"/>
    <property type="match status" value="1"/>
</dbReference>
<dbReference type="UniPathway" id="UPA00223">
    <property type="reaction ID" value="UER00717"/>
</dbReference>
<sequence length="431" mass="48705">MAETQRVATLTLDGKTYELPVLSPSVGPDVLDIRKLYGQADVFTFDPGFTSTAACESEITYIDGDKGELLYRGYPIEQLAEKSHYLEVCYLLLNGELPNEKQMNDFEYRITRHTMLHEQIHMFFRGFRRDSHPMATMVGVVGAMSAFYHDSLDINDPWQREVAAMRMIAKLPTIAAMAYKYSIGQPMVYPRNDLNYAENFLHMCFSVPAEPYVVKPELAKAMDRIMMLHADHEQNASTSTVRLAGSSGANPFACIAAGIACLWGPAHGGANQACLEMLREIGSVDRIPEYIARAKDKNDPFRLMGFGHRVYKNFDPRAKVMKESADEVLELLGVHDNPILQVAKELEKIALEDEYFVSKKLYPNVDFYSGIILEAMGFPTAMFTPIFALSRTVGWISQWKEMLGDPTGKIGRPRQLYTGKTMRDYLEVKDR</sequence>
<dbReference type="GO" id="GO:0005737">
    <property type="term" value="C:cytoplasm"/>
    <property type="evidence" value="ECO:0007669"/>
    <property type="project" value="InterPro"/>
</dbReference>
<evidence type="ECO:0000256" key="10">
    <source>
        <dbReference type="RuleBase" id="RU003406"/>
    </source>
</evidence>
<evidence type="ECO:0000256" key="9">
    <source>
        <dbReference type="RuleBase" id="RU003370"/>
    </source>
</evidence>
<dbReference type="Gene3D" id="1.10.580.10">
    <property type="entry name" value="Citrate Synthase, domain 1"/>
    <property type="match status" value="1"/>
</dbReference>
<evidence type="ECO:0000313" key="12">
    <source>
        <dbReference type="Proteomes" id="UP000186221"/>
    </source>
</evidence>
<evidence type="ECO:0000256" key="8">
    <source>
        <dbReference type="PIRSR" id="PIRSR001369-1"/>
    </source>
</evidence>
<comment type="catalytic activity">
    <reaction evidence="5 9">
        <text>oxaloacetate + acetyl-CoA + H2O = citrate + CoA + H(+)</text>
        <dbReference type="Rhea" id="RHEA:16845"/>
        <dbReference type="ChEBI" id="CHEBI:15377"/>
        <dbReference type="ChEBI" id="CHEBI:15378"/>
        <dbReference type="ChEBI" id="CHEBI:16452"/>
        <dbReference type="ChEBI" id="CHEBI:16947"/>
        <dbReference type="ChEBI" id="CHEBI:57287"/>
        <dbReference type="ChEBI" id="CHEBI:57288"/>
        <dbReference type="EC" id="2.3.3.16"/>
    </reaction>
</comment>
<keyword evidence="4 7" id="KW-0808">Transferase</keyword>
<dbReference type="PROSITE" id="PS00480">
    <property type="entry name" value="CITRATE_SYNTHASE"/>
    <property type="match status" value="1"/>
</dbReference>
<dbReference type="RefSeq" id="WP_076485339.1">
    <property type="nucleotide sequence ID" value="NZ_FTOG01000008.1"/>
</dbReference>
<dbReference type="GO" id="GO:0036440">
    <property type="term" value="F:citrate synthase activity"/>
    <property type="evidence" value="ECO:0007669"/>
    <property type="project" value="UniProtKB-EC"/>
</dbReference>
<evidence type="ECO:0000256" key="7">
    <source>
        <dbReference type="PIRNR" id="PIRNR001369"/>
    </source>
</evidence>
<dbReference type="PANTHER" id="PTHR42871">
    <property type="entry name" value="CITRATE SYNTHASE"/>
    <property type="match status" value="1"/>
</dbReference>
<comment type="pathway">
    <text evidence="1 9">Carbohydrate metabolism; tricarboxylic acid cycle; isocitrate from oxaloacetate: step 1/2.</text>
</comment>
<protein>
    <recommendedName>
        <fullName evidence="6 7">Citrate synthase</fullName>
    </recommendedName>
</protein>
<evidence type="ECO:0000256" key="2">
    <source>
        <dbReference type="ARBA" id="ARBA00010566"/>
    </source>
</evidence>
<evidence type="ECO:0000256" key="5">
    <source>
        <dbReference type="ARBA" id="ARBA00049288"/>
    </source>
</evidence>
<gene>
    <name evidence="11" type="ORF">SAMN05421580_10839</name>
</gene>
<evidence type="ECO:0000256" key="6">
    <source>
        <dbReference type="NCBIfam" id="TIGR01798"/>
    </source>
</evidence>
<dbReference type="InterPro" id="IPR010953">
    <property type="entry name" value="Citrate_synthase_typ-I"/>
</dbReference>
<comment type="similarity">
    <text evidence="2 7 10">Belongs to the citrate synthase family.</text>
</comment>
<dbReference type="EMBL" id="FTOG01000008">
    <property type="protein sequence ID" value="SIS99940.1"/>
    <property type="molecule type" value="Genomic_DNA"/>
</dbReference>
<dbReference type="InterPro" id="IPR016143">
    <property type="entry name" value="Citrate_synth-like_sm_a-sub"/>
</dbReference>
<organism evidence="11 12">
    <name type="scientific">Rhodobacter aestuarii</name>
    <dbReference type="NCBI Taxonomy" id="453582"/>
    <lineage>
        <taxon>Bacteria</taxon>
        <taxon>Pseudomonadati</taxon>
        <taxon>Pseudomonadota</taxon>
        <taxon>Alphaproteobacteria</taxon>
        <taxon>Rhodobacterales</taxon>
        <taxon>Rhodobacter group</taxon>
        <taxon>Rhodobacter</taxon>
    </lineage>
</organism>
<dbReference type="PIRSF" id="PIRSF001369">
    <property type="entry name" value="Citrate_synth"/>
    <property type="match status" value="1"/>
</dbReference>
<dbReference type="NCBIfam" id="TIGR01798">
    <property type="entry name" value="cit_synth_I"/>
    <property type="match status" value="1"/>
</dbReference>
<accession>A0A1N7NNV5</accession>
<dbReference type="GO" id="GO:0006099">
    <property type="term" value="P:tricarboxylic acid cycle"/>
    <property type="evidence" value="ECO:0007669"/>
    <property type="project" value="UniProtKB-UniRule"/>
</dbReference>
<dbReference type="FunFam" id="1.10.230.10:FF:000002">
    <property type="entry name" value="Citrate synthase"/>
    <property type="match status" value="1"/>
</dbReference>
<dbReference type="Gene3D" id="2.20.28.60">
    <property type="match status" value="1"/>
</dbReference>
<dbReference type="STRING" id="453582.SAMN05421580_10839"/>
<dbReference type="NCBIfam" id="NF004126">
    <property type="entry name" value="PRK05614.1"/>
    <property type="match status" value="1"/>
</dbReference>
<dbReference type="Proteomes" id="UP000186221">
    <property type="component" value="Unassembled WGS sequence"/>
</dbReference>
<dbReference type="PRINTS" id="PR00143">
    <property type="entry name" value="CITRTSNTHASE"/>
</dbReference>
<dbReference type="Gene3D" id="1.10.230.10">
    <property type="entry name" value="Cytochrome P450-Terp, domain 2"/>
    <property type="match status" value="1"/>
</dbReference>
<evidence type="ECO:0000313" key="11">
    <source>
        <dbReference type="EMBL" id="SIS99940.1"/>
    </source>
</evidence>
<dbReference type="InterPro" id="IPR002020">
    <property type="entry name" value="Citrate_synthase"/>
</dbReference>
<dbReference type="AlphaFoldDB" id="A0A1N7NNV5"/>
<proteinExistence type="inferred from homology"/>
<evidence type="ECO:0000256" key="3">
    <source>
        <dbReference type="ARBA" id="ARBA00022532"/>
    </source>
</evidence>
<dbReference type="InterPro" id="IPR036969">
    <property type="entry name" value="Citrate_synthase_sf"/>
</dbReference>
<keyword evidence="12" id="KW-1185">Reference proteome</keyword>
<name>A0A1N7NNV5_9RHOB</name>
<evidence type="ECO:0000256" key="1">
    <source>
        <dbReference type="ARBA" id="ARBA00004751"/>
    </source>
</evidence>
<keyword evidence="3 9" id="KW-0816">Tricarboxylic acid cycle</keyword>
<evidence type="ECO:0000256" key="4">
    <source>
        <dbReference type="ARBA" id="ARBA00022679"/>
    </source>
</evidence>
<reference evidence="12" key="1">
    <citation type="submission" date="2017-01" db="EMBL/GenBank/DDBJ databases">
        <authorList>
            <person name="Varghese N."/>
            <person name="Submissions S."/>
        </authorList>
    </citation>
    <scope>NUCLEOTIDE SEQUENCE [LARGE SCALE GENOMIC DNA]</scope>
    <source>
        <strain evidence="12">DSM 19945</strain>
    </source>
</reference>
<feature type="active site" evidence="8">
    <location>
        <position position="308"/>
    </location>
</feature>
<dbReference type="InterPro" id="IPR024176">
    <property type="entry name" value="Citrate_synthase_bac-typ"/>
</dbReference>